<name>A0AAV4WGF5_CAEEX</name>
<dbReference type="SUPFAM" id="SSF53098">
    <property type="entry name" value="Ribonuclease H-like"/>
    <property type="match status" value="1"/>
</dbReference>
<organism evidence="1 2">
    <name type="scientific">Caerostris extrusa</name>
    <name type="common">Bark spider</name>
    <name type="synonym">Caerostris bankana</name>
    <dbReference type="NCBI Taxonomy" id="172846"/>
    <lineage>
        <taxon>Eukaryota</taxon>
        <taxon>Metazoa</taxon>
        <taxon>Ecdysozoa</taxon>
        <taxon>Arthropoda</taxon>
        <taxon>Chelicerata</taxon>
        <taxon>Arachnida</taxon>
        <taxon>Araneae</taxon>
        <taxon>Araneomorphae</taxon>
        <taxon>Entelegynae</taxon>
        <taxon>Araneoidea</taxon>
        <taxon>Araneidae</taxon>
        <taxon>Caerostris</taxon>
    </lineage>
</organism>
<dbReference type="EMBL" id="BPLR01016062">
    <property type="protein sequence ID" value="GIY80924.1"/>
    <property type="molecule type" value="Genomic_DNA"/>
</dbReference>
<accession>A0AAV4WGF5</accession>
<protein>
    <submittedName>
        <fullName evidence="1">Integrase catalytic domain-containing protein</fullName>
    </submittedName>
</protein>
<reference evidence="1 2" key="1">
    <citation type="submission" date="2021-06" db="EMBL/GenBank/DDBJ databases">
        <title>Caerostris extrusa draft genome.</title>
        <authorList>
            <person name="Kono N."/>
            <person name="Arakawa K."/>
        </authorList>
    </citation>
    <scope>NUCLEOTIDE SEQUENCE [LARGE SCALE GENOMIC DNA]</scope>
</reference>
<dbReference type="PANTHER" id="PTHR47331">
    <property type="entry name" value="PHD-TYPE DOMAIN-CONTAINING PROTEIN"/>
    <property type="match status" value="1"/>
</dbReference>
<evidence type="ECO:0000313" key="2">
    <source>
        <dbReference type="Proteomes" id="UP001054945"/>
    </source>
</evidence>
<gene>
    <name evidence="1" type="primary">AVEN_122999_1</name>
    <name evidence="1" type="ORF">CEXT_453411</name>
</gene>
<dbReference type="InterPro" id="IPR012337">
    <property type="entry name" value="RNaseH-like_sf"/>
</dbReference>
<evidence type="ECO:0000313" key="1">
    <source>
        <dbReference type="EMBL" id="GIY80924.1"/>
    </source>
</evidence>
<dbReference type="Proteomes" id="UP001054945">
    <property type="component" value="Unassembled WGS sequence"/>
</dbReference>
<dbReference type="AlphaFoldDB" id="A0AAV4WGF5"/>
<dbReference type="GO" id="GO:0003676">
    <property type="term" value="F:nucleic acid binding"/>
    <property type="evidence" value="ECO:0007669"/>
    <property type="project" value="InterPro"/>
</dbReference>
<proteinExistence type="predicted"/>
<dbReference type="Gene3D" id="3.30.420.10">
    <property type="entry name" value="Ribonuclease H-like superfamily/Ribonuclease H"/>
    <property type="match status" value="1"/>
</dbReference>
<sequence length="113" mass="12682">MVPDGPAPLPANRINRVVAFEVTDIDLAGPVFLKGGQKVWIVIFTCAVYRAIHLELVASLSTEAFLQAMRRFFGRKGRCSVMYTDNGTNFWKQQEPSTHSTGKQLLLNVPFKR</sequence>
<dbReference type="PANTHER" id="PTHR47331:SF6">
    <property type="entry name" value="DOUBLECORTIN DOMAIN-CONTAINING PROTEIN"/>
    <property type="match status" value="1"/>
</dbReference>
<comment type="caution">
    <text evidence="1">The sequence shown here is derived from an EMBL/GenBank/DDBJ whole genome shotgun (WGS) entry which is preliminary data.</text>
</comment>
<keyword evidence="2" id="KW-1185">Reference proteome</keyword>
<dbReference type="InterPro" id="IPR036397">
    <property type="entry name" value="RNaseH_sf"/>
</dbReference>